<comment type="similarity">
    <text evidence="1">Belongs to the UPF0175 family.</text>
</comment>
<evidence type="ECO:0000256" key="1">
    <source>
        <dbReference type="ARBA" id="ARBA00005651"/>
    </source>
</evidence>
<protein>
    <submittedName>
        <fullName evidence="2">UPF0175 family protein</fullName>
    </submittedName>
</protein>
<accession>A0A540V8B8</accession>
<dbReference type="InParanoid" id="A0A540V8B8"/>
<dbReference type="AlphaFoldDB" id="A0A540V8B8"/>
<name>A0A540V8B8_9CHLR</name>
<dbReference type="InterPro" id="IPR005368">
    <property type="entry name" value="UPF0175"/>
</dbReference>
<dbReference type="EMBL" id="VIGC01000060">
    <property type="protein sequence ID" value="TQE93007.1"/>
    <property type="molecule type" value="Genomic_DNA"/>
</dbReference>
<dbReference type="OrthoDB" id="5771342at2"/>
<dbReference type="PANTHER" id="PTHR37525:SF1">
    <property type="entry name" value="UPF0175 PROTEIN SSL1255"/>
    <property type="match status" value="1"/>
</dbReference>
<evidence type="ECO:0000313" key="2">
    <source>
        <dbReference type="EMBL" id="TQE93007.1"/>
    </source>
</evidence>
<organism evidence="2 3">
    <name type="scientific">Litorilinea aerophila</name>
    <dbReference type="NCBI Taxonomy" id="1204385"/>
    <lineage>
        <taxon>Bacteria</taxon>
        <taxon>Bacillati</taxon>
        <taxon>Chloroflexota</taxon>
        <taxon>Caldilineae</taxon>
        <taxon>Caldilineales</taxon>
        <taxon>Caldilineaceae</taxon>
        <taxon>Litorilinea</taxon>
    </lineage>
</organism>
<reference evidence="2 3" key="1">
    <citation type="submission" date="2019-06" db="EMBL/GenBank/DDBJ databases">
        <title>Genome sequence of Litorilinea aerophila BAA-2444.</title>
        <authorList>
            <person name="Maclea K.S."/>
            <person name="Maurais E.G."/>
            <person name="Iannazzi L.C."/>
        </authorList>
    </citation>
    <scope>NUCLEOTIDE SEQUENCE [LARGE SCALE GENOMIC DNA]</scope>
    <source>
        <strain evidence="2 3">ATCC BAA-2444</strain>
    </source>
</reference>
<comment type="caution">
    <text evidence="2">The sequence shown here is derived from an EMBL/GenBank/DDBJ whole genome shotgun (WGS) entry which is preliminary data.</text>
</comment>
<evidence type="ECO:0000313" key="3">
    <source>
        <dbReference type="Proteomes" id="UP000317371"/>
    </source>
</evidence>
<dbReference type="RefSeq" id="WP_141612588.1">
    <property type="nucleotide sequence ID" value="NZ_VIGC02000060.1"/>
</dbReference>
<sequence>MSSMLTVHLQFPRDLLGALEIPQEQLEARLRELIALQLFQEGRVSSGKGAELLGVSKLEFIQLLARHGLFYFMETPEELVSEVNMLEQLFHEDSEGDRPGSKA</sequence>
<proteinExistence type="inferred from homology"/>
<dbReference type="PANTHER" id="PTHR37525">
    <property type="entry name" value="UPF0175 PROTEIN SSL1255"/>
    <property type="match status" value="1"/>
</dbReference>
<keyword evidence="3" id="KW-1185">Reference proteome</keyword>
<gene>
    <name evidence="2" type="ORF">FKZ61_23315</name>
</gene>
<dbReference type="InterPro" id="IPR052264">
    <property type="entry name" value="UPF0175_domain"/>
</dbReference>
<dbReference type="Pfam" id="PF03683">
    <property type="entry name" value="UPF0175"/>
    <property type="match status" value="1"/>
</dbReference>
<dbReference type="Proteomes" id="UP000317371">
    <property type="component" value="Unassembled WGS sequence"/>
</dbReference>